<evidence type="ECO:0000313" key="2">
    <source>
        <dbReference type="Proteomes" id="UP000015105"/>
    </source>
</evidence>
<dbReference type="Gramene" id="AET3Gv21056800.2">
    <property type="protein sequence ID" value="AET3Gv21056800.2"/>
    <property type="gene ID" value="AET3Gv21056800"/>
</dbReference>
<reference evidence="2" key="2">
    <citation type="journal article" date="2017" name="Nat. Plants">
        <title>The Aegilops tauschii genome reveals multiple impacts of transposons.</title>
        <authorList>
            <person name="Zhao G."/>
            <person name="Zou C."/>
            <person name="Li K."/>
            <person name="Wang K."/>
            <person name="Li T."/>
            <person name="Gao L."/>
            <person name="Zhang X."/>
            <person name="Wang H."/>
            <person name="Yang Z."/>
            <person name="Liu X."/>
            <person name="Jiang W."/>
            <person name="Mao L."/>
            <person name="Kong X."/>
            <person name="Jiao Y."/>
            <person name="Jia J."/>
        </authorList>
    </citation>
    <scope>NUCLEOTIDE SEQUENCE [LARGE SCALE GENOMIC DNA]</scope>
    <source>
        <strain evidence="2">cv. AL8/78</strain>
    </source>
</reference>
<protein>
    <submittedName>
        <fullName evidence="1">Uncharacterized protein</fullName>
    </submittedName>
</protein>
<proteinExistence type="predicted"/>
<dbReference type="EnsemblPlants" id="AET3Gv21056800.2">
    <property type="protein sequence ID" value="AET3Gv21056800.2"/>
    <property type="gene ID" value="AET3Gv21056800"/>
</dbReference>
<dbReference type="AlphaFoldDB" id="A0A453GK17"/>
<reference evidence="1" key="3">
    <citation type="journal article" date="2017" name="Nature">
        <title>Genome sequence of the progenitor of the wheat D genome Aegilops tauschii.</title>
        <authorList>
            <person name="Luo M.C."/>
            <person name="Gu Y.Q."/>
            <person name="Puiu D."/>
            <person name="Wang H."/>
            <person name="Twardziok S.O."/>
            <person name="Deal K.R."/>
            <person name="Huo N."/>
            <person name="Zhu T."/>
            <person name="Wang L."/>
            <person name="Wang Y."/>
            <person name="McGuire P.E."/>
            <person name="Liu S."/>
            <person name="Long H."/>
            <person name="Ramasamy R.K."/>
            <person name="Rodriguez J.C."/>
            <person name="Van S.L."/>
            <person name="Yuan L."/>
            <person name="Wang Z."/>
            <person name="Xia Z."/>
            <person name="Xiao L."/>
            <person name="Anderson O.D."/>
            <person name="Ouyang S."/>
            <person name="Liang Y."/>
            <person name="Zimin A.V."/>
            <person name="Pertea G."/>
            <person name="Qi P."/>
            <person name="Bennetzen J.L."/>
            <person name="Dai X."/>
            <person name="Dawson M.W."/>
            <person name="Muller H.G."/>
            <person name="Kugler K."/>
            <person name="Rivarola-Duarte L."/>
            <person name="Spannagl M."/>
            <person name="Mayer K.F.X."/>
            <person name="Lu F.H."/>
            <person name="Bevan M.W."/>
            <person name="Leroy P."/>
            <person name="Li P."/>
            <person name="You F.M."/>
            <person name="Sun Q."/>
            <person name="Liu Z."/>
            <person name="Lyons E."/>
            <person name="Wicker T."/>
            <person name="Salzberg S.L."/>
            <person name="Devos K.M."/>
            <person name="Dvorak J."/>
        </authorList>
    </citation>
    <scope>NUCLEOTIDE SEQUENCE [LARGE SCALE GENOMIC DNA]</scope>
    <source>
        <strain evidence="1">cv. AL8/78</strain>
    </source>
</reference>
<reference evidence="2" key="1">
    <citation type="journal article" date="2014" name="Science">
        <title>Ancient hybridizations among the ancestral genomes of bread wheat.</title>
        <authorList>
            <consortium name="International Wheat Genome Sequencing Consortium,"/>
            <person name="Marcussen T."/>
            <person name="Sandve S.R."/>
            <person name="Heier L."/>
            <person name="Spannagl M."/>
            <person name="Pfeifer M."/>
            <person name="Jakobsen K.S."/>
            <person name="Wulff B.B."/>
            <person name="Steuernagel B."/>
            <person name="Mayer K.F."/>
            <person name="Olsen O.A."/>
        </authorList>
    </citation>
    <scope>NUCLEOTIDE SEQUENCE [LARGE SCALE GENOMIC DNA]</scope>
    <source>
        <strain evidence="2">cv. AL8/78</strain>
    </source>
</reference>
<accession>A0A453GK17</accession>
<sequence>HLEVFNSNILFHINHNSSSLGGGTRRYSCNLATRRL</sequence>
<reference evidence="1" key="4">
    <citation type="submission" date="2019-03" db="UniProtKB">
        <authorList>
            <consortium name="EnsemblPlants"/>
        </authorList>
    </citation>
    <scope>IDENTIFICATION</scope>
</reference>
<dbReference type="Proteomes" id="UP000015105">
    <property type="component" value="Chromosome 3D"/>
</dbReference>
<evidence type="ECO:0000313" key="1">
    <source>
        <dbReference type="EnsemblPlants" id="AET3Gv21056800.2"/>
    </source>
</evidence>
<organism evidence="1 2">
    <name type="scientific">Aegilops tauschii subsp. strangulata</name>
    <name type="common">Goatgrass</name>
    <dbReference type="NCBI Taxonomy" id="200361"/>
    <lineage>
        <taxon>Eukaryota</taxon>
        <taxon>Viridiplantae</taxon>
        <taxon>Streptophyta</taxon>
        <taxon>Embryophyta</taxon>
        <taxon>Tracheophyta</taxon>
        <taxon>Spermatophyta</taxon>
        <taxon>Magnoliopsida</taxon>
        <taxon>Liliopsida</taxon>
        <taxon>Poales</taxon>
        <taxon>Poaceae</taxon>
        <taxon>BOP clade</taxon>
        <taxon>Pooideae</taxon>
        <taxon>Triticodae</taxon>
        <taxon>Triticeae</taxon>
        <taxon>Triticinae</taxon>
        <taxon>Aegilops</taxon>
    </lineage>
</organism>
<reference evidence="1" key="5">
    <citation type="journal article" date="2021" name="G3 (Bethesda)">
        <title>Aegilops tauschii genome assembly Aet v5.0 features greater sequence contiguity and improved annotation.</title>
        <authorList>
            <person name="Wang L."/>
            <person name="Zhu T."/>
            <person name="Rodriguez J.C."/>
            <person name="Deal K.R."/>
            <person name="Dubcovsky J."/>
            <person name="McGuire P.E."/>
            <person name="Lux T."/>
            <person name="Spannagl M."/>
            <person name="Mayer K.F.X."/>
            <person name="Baldrich P."/>
            <person name="Meyers B.C."/>
            <person name="Huo N."/>
            <person name="Gu Y.Q."/>
            <person name="Zhou H."/>
            <person name="Devos K.M."/>
            <person name="Bennetzen J.L."/>
            <person name="Unver T."/>
            <person name="Budak H."/>
            <person name="Gulick P.J."/>
            <person name="Galiba G."/>
            <person name="Kalapos B."/>
            <person name="Nelson D.R."/>
            <person name="Li P."/>
            <person name="You F.M."/>
            <person name="Luo M.C."/>
            <person name="Dvorak J."/>
        </authorList>
    </citation>
    <scope>NUCLEOTIDE SEQUENCE [LARGE SCALE GENOMIC DNA]</scope>
    <source>
        <strain evidence="1">cv. AL8/78</strain>
    </source>
</reference>
<keyword evidence="2" id="KW-1185">Reference proteome</keyword>
<name>A0A453GK17_AEGTS</name>